<dbReference type="PANTHER" id="PTHR47165:SF4">
    <property type="entry name" value="OS03G0429900 PROTEIN"/>
    <property type="match status" value="1"/>
</dbReference>
<dbReference type="SUPFAM" id="SSF50249">
    <property type="entry name" value="Nucleic acid-binding proteins"/>
    <property type="match status" value="3"/>
</dbReference>
<gene>
    <name evidence="1" type="ORF">PVAP13_3KG063352</name>
</gene>
<dbReference type="InterPro" id="IPR012340">
    <property type="entry name" value="NA-bd_OB-fold"/>
</dbReference>
<evidence type="ECO:0000313" key="1">
    <source>
        <dbReference type="EMBL" id="KAG2622720.1"/>
    </source>
</evidence>
<feature type="non-terminal residue" evidence="1">
    <location>
        <position position="373"/>
    </location>
</feature>
<dbReference type="PANTHER" id="PTHR47165">
    <property type="entry name" value="OS03G0429900 PROTEIN"/>
    <property type="match status" value="1"/>
</dbReference>
<dbReference type="InterPro" id="IPR047192">
    <property type="entry name" value="Euk_RPA1_DBD_C"/>
</dbReference>
<keyword evidence="2" id="KW-1185">Reference proteome</keyword>
<proteinExistence type="predicted"/>
<dbReference type="CDD" id="cd04481">
    <property type="entry name" value="RPA1_DBD_B_like"/>
    <property type="match status" value="1"/>
</dbReference>
<dbReference type="Proteomes" id="UP000823388">
    <property type="component" value="Chromosome 3K"/>
</dbReference>
<protein>
    <recommendedName>
        <fullName evidence="3">Replication factor A C-terminal domain-containing protein</fullName>
    </recommendedName>
</protein>
<dbReference type="EMBL" id="CM029041">
    <property type="protein sequence ID" value="KAG2622720.1"/>
    <property type="molecule type" value="Genomic_DNA"/>
</dbReference>
<dbReference type="Gene3D" id="2.40.50.140">
    <property type="entry name" value="Nucleic acid-binding proteins"/>
    <property type="match status" value="2"/>
</dbReference>
<dbReference type="AlphaFoldDB" id="A0A8T0UJP8"/>
<organism evidence="1 2">
    <name type="scientific">Panicum virgatum</name>
    <name type="common">Blackwell switchgrass</name>
    <dbReference type="NCBI Taxonomy" id="38727"/>
    <lineage>
        <taxon>Eukaryota</taxon>
        <taxon>Viridiplantae</taxon>
        <taxon>Streptophyta</taxon>
        <taxon>Embryophyta</taxon>
        <taxon>Tracheophyta</taxon>
        <taxon>Spermatophyta</taxon>
        <taxon>Magnoliopsida</taxon>
        <taxon>Liliopsida</taxon>
        <taxon>Poales</taxon>
        <taxon>Poaceae</taxon>
        <taxon>PACMAD clade</taxon>
        <taxon>Panicoideae</taxon>
        <taxon>Panicodae</taxon>
        <taxon>Paniceae</taxon>
        <taxon>Panicinae</taxon>
        <taxon>Panicum</taxon>
        <taxon>Panicum sect. Hiantes</taxon>
    </lineage>
</organism>
<evidence type="ECO:0008006" key="3">
    <source>
        <dbReference type="Google" id="ProtNLM"/>
    </source>
</evidence>
<evidence type="ECO:0000313" key="2">
    <source>
        <dbReference type="Proteomes" id="UP000823388"/>
    </source>
</evidence>
<sequence length="373" mass="41618">MNSRAADPLISIDGVILDEDGKMAHISVPKKLEKQFRPSLTQGSVYMFTNLIAVDTKQKAYIYHHQDYMLQFQHTSMVNRLQTRGGTIPRFAFNLCPFDQLPSKNIRSKPLIEQTQQLLLWSEHGESFDGDNIIQQSKNGIVVAIFAGLTVGNFSGQIEASSSSATQVFIDSDLQEIVKFRESYQWEPPALQRHLPQILQKSPIEAAGQIYKIEQLTALQPSSFQRGAIYSCIAKITAIVPSIKWYYKACLSCKIGYNSISETPRCDCATSQPMPMFKLPLALTDDTGSIEAIAFSSIAEDLVERNAYQASQNMKIHATDHAASLQTAVGKIRLFHIGMSTDMSSNFSIKYVIRKSFPIDKPPSTSLLSHNEV</sequence>
<name>A0A8T0UJP8_PANVG</name>
<reference evidence="1" key="1">
    <citation type="submission" date="2020-05" db="EMBL/GenBank/DDBJ databases">
        <title>WGS assembly of Panicum virgatum.</title>
        <authorList>
            <person name="Lovell J.T."/>
            <person name="Jenkins J."/>
            <person name="Shu S."/>
            <person name="Juenger T.E."/>
            <person name="Schmutz J."/>
        </authorList>
    </citation>
    <scope>NUCLEOTIDE SEQUENCE</scope>
    <source>
        <strain evidence="1">AP13</strain>
    </source>
</reference>
<dbReference type="CDD" id="cd04476">
    <property type="entry name" value="RPA1_DBD_C"/>
    <property type="match status" value="1"/>
</dbReference>
<comment type="caution">
    <text evidence="1">The sequence shown here is derived from an EMBL/GenBank/DDBJ whole genome shotgun (WGS) entry which is preliminary data.</text>
</comment>
<accession>A0A8T0UJP8</accession>